<evidence type="ECO:0000313" key="2">
    <source>
        <dbReference type="EMBL" id="PKZ41026.1"/>
    </source>
</evidence>
<dbReference type="RefSeq" id="WP_101849991.1">
    <property type="nucleotide sequence ID" value="NZ_PKIZ01000020.1"/>
</dbReference>
<feature type="transmembrane region" description="Helical" evidence="1">
    <location>
        <begin position="135"/>
        <end position="159"/>
    </location>
</feature>
<feature type="transmembrane region" description="Helical" evidence="1">
    <location>
        <begin position="394"/>
        <end position="413"/>
    </location>
</feature>
<dbReference type="AlphaFoldDB" id="A0A2I1P8R8"/>
<name>A0A2I1P8R8_9MICO</name>
<feature type="transmembrane region" description="Helical" evidence="1">
    <location>
        <begin position="359"/>
        <end position="382"/>
    </location>
</feature>
<keyword evidence="1" id="KW-0812">Transmembrane</keyword>
<dbReference type="Proteomes" id="UP000234206">
    <property type="component" value="Unassembled WGS sequence"/>
</dbReference>
<feature type="transmembrane region" description="Helical" evidence="1">
    <location>
        <begin position="171"/>
        <end position="191"/>
    </location>
</feature>
<dbReference type="EMBL" id="PKIZ01000020">
    <property type="protein sequence ID" value="PKZ41026.1"/>
    <property type="molecule type" value="Genomic_DNA"/>
</dbReference>
<organism evidence="2 3">
    <name type="scientific">Kytococcus schroeteri</name>
    <dbReference type="NCBI Taxonomy" id="138300"/>
    <lineage>
        <taxon>Bacteria</taxon>
        <taxon>Bacillati</taxon>
        <taxon>Actinomycetota</taxon>
        <taxon>Actinomycetes</taxon>
        <taxon>Micrococcales</taxon>
        <taxon>Kytococcaceae</taxon>
        <taxon>Kytococcus</taxon>
    </lineage>
</organism>
<feature type="transmembrane region" description="Helical" evidence="1">
    <location>
        <begin position="221"/>
        <end position="241"/>
    </location>
</feature>
<gene>
    <name evidence="2" type="ORF">CYJ76_09750</name>
</gene>
<proteinExistence type="predicted"/>
<reference evidence="2 3" key="1">
    <citation type="submission" date="2017-12" db="EMBL/GenBank/DDBJ databases">
        <title>Phylogenetic diversity of female urinary microbiome.</title>
        <authorList>
            <person name="Thomas-White K."/>
            <person name="Wolfe A.J."/>
        </authorList>
    </citation>
    <scope>NUCLEOTIDE SEQUENCE [LARGE SCALE GENOMIC DNA]</scope>
    <source>
        <strain evidence="2 3">UMB1298</strain>
    </source>
</reference>
<dbReference type="Pfam" id="PF19877">
    <property type="entry name" value="DUF6350"/>
    <property type="match status" value="1"/>
</dbReference>
<sequence>MPTPSAAPARRGAARRPAAPAASPLASGLVAGGGWGLLVALVVHLLAVLMVLVAWVVSPSTQWTAGDSIGIGLRASAMAHGAAVAVGASGPEGETLTLHGGPTVLALVGAWGVWRSVRTLVGCVEAAAGEDVGDDVVLVPAAGVAAGYLVGHALPLLLAGRLGTAGSAGSWVLGLFLVALLPAVVGLVTACSPARRDVWFSDWPGDAGELLQDALVPAGRALRWLAVAGALVVVACLVVRWPQVAAVHRVTGADGGAGVVLTAVQGGWLPTAVGWGTAWLAGPGVVVPSGAFTPGGAPHLALPAVPVLGALPGQGTFSPWWWAVLLVPMAVGAFLPPVARAQAEQFVQEAGTPGVAARALLACALVGIGATALGPLLGVGVAPGALERLHPHPLWGLALAAELAVGVGLRLAMDHLRQRAGAQRAEAGRVSAG</sequence>
<protein>
    <submittedName>
        <fullName evidence="2">Uncharacterized protein</fullName>
    </submittedName>
</protein>
<keyword evidence="1" id="KW-0472">Membrane</keyword>
<evidence type="ECO:0000313" key="3">
    <source>
        <dbReference type="Proteomes" id="UP000234206"/>
    </source>
</evidence>
<evidence type="ECO:0000256" key="1">
    <source>
        <dbReference type="SAM" id="Phobius"/>
    </source>
</evidence>
<comment type="caution">
    <text evidence="2">The sequence shown here is derived from an EMBL/GenBank/DDBJ whole genome shotgun (WGS) entry which is preliminary data.</text>
</comment>
<dbReference type="OrthoDB" id="3742900at2"/>
<keyword evidence="1" id="KW-1133">Transmembrane helix</keyword>
<feature type="transmembrane region" description="Helical" evidence="1">
    <location>
        <begin position="35"/>
        <end position="57"/>
    </location>
</feature>
<feature type="transmembrane region" description="Helical" evidence="1">
    <location>
        <begin position="320"/>
        <end position="339"/>
    </location>
</feature>
<dbReference type="InterPro" id="IPR045931">
    <property type="entry name" value="DUF6350"/>
</dbReference>
<accession>A0A2I1P8R8</accession>
<keyword evidence="3" id="KW-1185">Reference proteome</keyword>